<evidence type="ECO:0000256" key="2">
    <source>
        <dbReference type="ARBA" id="ARBA00005269"/>
    </source>
</evidence>
<comment type="catalytic activity">
    <reaction evidence="7 8">
        <text>guanosine(966) in 16S rRNA + S-adenosyl-L-methionine = N(2)-methylguanosine(966) in 16S rRNA + S-adenosyl-L-homocysteine + H(+)</text>
        <dbReference type="Rhea" id="RHEA:23548"/>
        <dbReference type="Rhea" id="RHEA-COMP:10211"/>
        <dbReference type="Rhea" id="RHEA-COMP:10212"/>
        <dbReference type="ChEBI" id="CHEBI:15378"/>
        <dbReference type="ChEBI" id="CHEBI:57856"/>
        <dbReference type="ChEBI" id="CHEBI:59789"/>
        <dbReference type="ChEBI" id="CHEBI:74269"/>
        <dbReference type="ChEBI" id="CHEBI:74481"/>
        <dbReference type="EC" id="2.1.1.171"/>
    </reaction>
</comment>
<evidence type="ECO:0000256" key="8">
    <source>
        <dbReference type="PIRNR" id="PIRNR004553"/>
    </source>
</evidence>
<dbReference type="GO" id="GO:0008168">
    <property type="term" value="F:methyltransferase activity"/>
    <property type="evidence" value="ECO:0007669"/>
    <property type="project" value="UniProtKB-KW"/>
</dbReference>
<reference evidence="9 10" key="1">
    <citation type="journal article" date="2013" name="Genome Biol. Evol.">
        <title>Sequence context of indel mutations and their effect on protein evolution in a bacterial endosymbiont.</title>
        <authorList>
            <person name="Williams L.E."/>
            <person name="Wernegreen J.J."/>
        </authorList>
    </citation>
    <scope>NUCLEOTIDE SEQUENCE [LARGE SCALE GENOMIC DNA]</scope>
    <source>
        <strain evidence="9 10">640</strain>
    </source>
</reference>
<evidence type="ECO:0000256" key="1">
    <source>
        <dbReference type="ARBA" id="ARBA00002649"/>
    </source>
</evidence>
<dbReference type="PIRSF" id="PIRSF004553">
    <property type="entry name" value="CHP00095"/>
    <property type="match status" value="1"/>
</dbReference>
<evidence type="ECO:0000256" key="3">
    <source>
        <dbReference type="ARBA" id="ARBA00012141"/>
    </source>
</evidence>
<dbReference type="Pfam" id="PF03602">
    <property type="entry name" value="Cons_hypoth95"/>
    <property type="match status" value="1"/>
</dbReference>
<dbReference type="CDD" id="cd02440">
    <property type="entry name" value="AdoMet_MTases"/>
    <property type="match status" value="1"/>
</dbReference>
<dbReference type="PANTHER" id="PTHR43542">
    <property type="entry name" value="METHYLTRANSFERASE"/>
    <property type="match status" value="1"/>
</dbReference>
<evidence type="ECO:0000256" key="7">
    <source>
        <dbReference type="ARBA" id="ARBA00048326"/>
    </source>
</evidence>
<dbReference type="InterPro" id="IPR004398">
    <property type="entry name" value="RNA_MeTrfase_RsmD"/>
</dbReference>
<dbReference type="InterPro" id="IPR029063">
    <property type="entry name" value="SAM-dependent_MTases_sf"/>
</dbReference>
<keyword evidence="10" id="KW-1185">Reference proteome</keyword>
<dbReference type="SUPFAM" id="SSF53335">
    <property type="entry name" value="S-adenosyl-L-methionine-dependent methyltransferases"/>
    <property type="match status" value="1"/>
</dbReference>
<dbReference type="Gene3D" id="3.40.50.150">
    <property type="entry name" value="Vaccinia Virus protein VP39"/>
    <property type="match status" value="1"/>
</dbReference>
<dbReference type="InterPro" id="IPR002052">
    <property type="entry name" value="DNA_methylase_N6_adenine_CS"/>
</dbReference>
<keyword evidence="5 8" id="KW-0489">Methyltransferase</keyword>
<comment type="function">
    <text evidence="1 8">Specifically methylates the guanine in position 966 of 16S rRNA in the assembled 30S particle.</text>
</comment>
<keyword evidence="6 8" id="KW-0808">Transferase</keyword>
<dbReference type="PANTHER" id="PTHR43542:SF1">
    <property type="entry name" value="METHYLTRANSFERASE"/>
    <property type="match status" value="1"/>
</dbReference>
<accession>A0ABN4AZE1</accession>
<dbReference type="EMBL" id="CP003903">
    <property type="protein sequence ID" value="AGC03898.1"/>
    <property type="molecule type" value="Genomic_DNA"/>
</dbReference>
<dbReference type="GO" id="GO:0032259">
    <property type="term" value="P:methylation"/>
    <property type="evidence" value="ECO:0007669"/>
    <property type="project" value="UniProtKB-KW"/>
</dbReference>
<keyword evidence="8" id="KW-0949">S-adenosyl-L-methionine</keyword>
<proteinExistence type="inferred from homology"/>
<evidence type="ECO:0000256" key="5">
    <source>
        <dbReference type="ARBA" id="ARBA00022603"/>
    </source>
</evidence>
<gene>
    <name evidence="9" type="primary">rsmD</name>
    <name evidence="9" type="synonym">yhhF</name>
    <name evidence="9" type="ORF">BCHRO640_679</name>
</gene>
<name>A0ABN4AZE1_9ENTR</name>
<sequence>MKNKLHLGVSRKIKIIGGKWKGRNIPITRHSKIRPTTNRMREILFSWLNPIISRAVCLDCFAGSGALGLESLSRGANKVTFLDNNHICITALIKVIQSFSAYNSEIIYTDCRSWLQQSTTTYNVIFLDPPFQNNIIPEVIFLLERYNLLEKESWIYIETSKKRNIFNTSIIPNYWILYHKKITRNVMYYLFLRRS</sequence>
<evidence type="ECO:0000313" key="10">
    <source>
        <dbReference type="Proteomes" id="UP000011067"/>
    </source>
</evidence>
<evidence type="ECO:0000313" key="9">
    <source>
        <dbReference type="EMBL" id="AGC03898.1"/>
    </source>
</evidence>
<evidence type="ECO:0000256" key="4">
    <source>
        <dbReference type="ARBA" id="ARBA00013682"/>
    </source>
</evidence>
<dbReference type="PROSITE" id="PS00092">
    <property type="entry name" value="N6_MTASE"/>
    <property type="match status" value="1"/>
</dbReference>
<keyword evidence="8" id="KW-0698">rRNA processing</keyword>
<dbReference type="NCBIfam" id="TIGR00095">
    <property type="entry name" value="16S rRNA (guanine(966)-N(2))-methyltransferase RsmD"/>
    <property type="match status" value="1"/>
</dbReference>
<organism evidence="9 10">
    <name type="scientific">Candidatus Blochmanniella chromaiodes str. 640</name>
    <dbReference type="NCBI Taxonomy" id="1240471"/>
    <lineage>
        <taxon>Bacteria</taxon>
        <taxon>Pseudomonadati</taxon>
        <taxon>Pseudomonadota</taxon>
        <taxon>Gammaproteobacteria</taxon>
        <taxon>Enterobacterales</taxon>
        <taxon>Enterobacteriaceae</taxon>
        <taxon>ant endosymbionts</taxon>
        <taxon>Candidatus Blochmanniella</taxon>
    </lineage>
</organism>
<protein>
    <recommendedName>
        <fullName evidence="4 8">Ribosomal RNA small subunit methyltransferase D</fullName>
        <ecNumber evidence="3 8">2.1.1.171</ecNumber>
    </recommendedName>
</protein>
<comment type="similarity">
    <text evidence="2 8">Belongs to the methyltransferase superfamily. RsmD family.</text>
</comment>
<dbReference type="EC" id="2.1.1.171" evidence="3 8"/>
<dbReference type="RefSeq" id="WP_015344859.1">
    <property type="nucleotide sequence ID" value="NC_020075.1"/>
</dbReference>
<evidence type="ECO:0000256" key="6">
    <source>
        <dbReference type="ARBA" id="ARBA00022679"/>
    </source>
</evidence>
<dbReference type="Proteomes" id="UP000011067">
    <property type="component" value="Chromosome"/>
</dbReference>